<sequence length="248" mass="26962">MPAIRTSRPDIIIRVPRAINLPKQSKETEDGSGEGKEDQQSADHTTQIASPYNPEASGSTPSRRSASPVKGGRSEDHLRVGPSTGEAKEQSSIPPSRYQYASQATSSAEWNSLLIWARRQRGPQWDSATGMWQVDQGSTEYYAFSNDPARHTKLSYNLHQHHEADQETQDGNLTQDGMEQDSKASMPEVGSIQGTMDGHHHPGHHDFHNNTPFNLSSSAGGAGGSIPIGYNEDSPPPMGPGGRRARAR</sequence>
<feature type="compositionally biased region" description="Polar residues" evidence="1">
    <location>
        <begin position="42"/>
        <end position="65"/>
    </location>
</feature>
<feature type="compositionally biased region" description="Basic and acidic residues" evidence="1">
    <location>
        <begin position="24"/>
        <end position="41"/>
    </location>
</feature>
<reference evidence="2 3" key="1">
    <citation type="journal article" date="2018" name="Mol. Biol. Evol.">
        <title>Broad Genomic Sampling Reveals a Smut Pathogenic Ancestry of the Fungal Clade Ustilaginomycotina.</title>
        <authorList>
            <person name="Kijpornyongpan T."/>
            <person name="Mondo S.J."/>
            <person name="Barry K."/>
            <person name="Sandor L."/>
            <person name="Lee J."/>
            <person name="Lipzen A."/>
            <person name="Pangilinan J."/>
            <person name="LaButti K."/>
            <person name="Hainaut M."/>
            <person name="Henrissat B."/>
            <person name="Grigoriev I.V."/>
            <person name="Spatafora J.W."/>
            <person name="Aime M.C."/>
        </authorList>
    </citation>
    <scope>NUCLEOTIDE SEQUENCE [LARGE SCALE GENOMIC DNA]</scope>
    <source>
        <strain evidence="2 3">MCA 3882</strain>
    </source>
</reference>
<feature type="region of interest" description="Disordered" evidence="1">
    <location>
        <begin position="161"/>
        <end position="248"/>
    </location>
</feature>
<dbReference type="GeneID" id="37024367"/>
<evidence type="ECO:0000256" key="1">
    <source>
        <dbReference type="SAM" id="MobiDB-lite"/>
    </source>
</evidence>
<evidence type="ECO:0000313" key="2">
    <source>
        <dbReference type="EMBL" id="PWN33485.1"/>
    </source>
</evidence>
<feature type="region of interest" description="Disordered" evidence="1">
    <location>
        <begin position="1"/>
        <end position="102"/>
    </location>
</feature>
<gene>
    <name evidence="2" type="ORF">FA14DRAFT_62726</name>
</gene>
<dbReference type="OrthoDB" id="5550090at2759"/>
<dbReference type="InParanoid" id="A0A316VDC4"/>
<feature type="compositionally biased region" description="Basic and acidic residues" evidence="1">
    <location>
        <begin position="197"/>
        <end position="208"/>
    </location>
</feature>
<dbReference type="AlphaFoldDB" id="A0A316VDC4"/>
<accession>A0A316VDC4</accession>
<dbReference type="STRING" id="1280837.A0A316VDC4"/>
<dbReference type="Proteomes" id="UP000245771">
    <property type="component" value="Unassembled WGS sequence"/>
</dbReference>
<evidence type="ECO:0000313" key="3">
    <source>
        <dbReference type="Proteomes" id="UP000245771"/>
    </source>
</evidence>
<dbReference type="EMBL" id="KZ819604">
    <property type="protein sequence ID" value="PWN33485.1"/>
    <property type="molecule type" value="Genomic_DNA"/>
</dbReference>
<name>A0A316VDC4_9BASI</name>
<proteinExistence type="predicted"/>
<feature type="compositionally biased region" description="Polar residues" evidence="1">
    <location>
        <begin position="90"/>
        <end position="102"/>
    </location>
</feature>
<dbReference type="RefSeq" id="XP_025353787.1">
    <property type="nucleotide sequence ID" value="XM_025502586.1"/>
</dbReference>
<protein>
    <submittedName>
        <fullName evidence="2">Uncharacterized protein</fullName>
    </submittedName>
</protein>
<organism evidence="2 3">
    <name type="scientific">Meira miltonrushii</name>
    <dbReference type="NCBI Taxonomy" id="1280837"/>
    <lineage>
        <taxon>Eukaryota</taxon>
        <taxon>Fungi</taxon>
        <taxon>Dikarya</taxon>
        <taxon>Basidiomycota</taxon>
        <taxon>Ustilaginomycotina</taxon>
        <taxon>Exobasidiomycetes</taxon>
        <taxon>Exobasidiales</taxon>
        <taxon>Brachybasidiaceae</taxon>
        <taxon>Meira</taxon>
    </lineage>
</organism>
<keyword evidence="3" id="KW-1185">Reference proteome</keyword>